<keyword evidence="6 7" id="KW-0472">Membrane</keyword>
<gene>
    <name evidence="9" type="ORF">CISG_04972</name>
</gene>
<dbReference type="InterPro" id="IPR050524">
    <property type="entry name" value="APC_YAT"/>
</dbReference>
<evidence type="ECO:0000256" key="2">
    <source>
        <dbReference type="ARBA" id="ARBA00022448"/>
    </source>
</evidence>
<dbReference type="STRING" id="454286.A0A0J8QS71"/>
<evidence type="ECO:0000259" key="8">
    <source>
        <dbReference type="Pfam" id="PF00324"/>
    </source>
</evidence>
<accession>A0A0J8QS71</accession>
<keyword evidence="3 7" id="KW-0812">Transmembrane</keyword>
<evidence type="ECO:0000256" key="1">
    <source>
        <dbReference type="ARBA" id="ARBA00004141"/>
    </source>
</evidence>
<dbReference type="InterPro" id="IPR004841">
    <property type="entry name" value="AA-permease/SLC12A_dom"/>
</dbReference>
<dbReference type="Proteomes" id="UP000054559">
    <property type="component" value="Unassembled WGS sequence"/>
</dbReference>
<feature type="transmembrane region" description="Helical" evidence="7">
    <location>
        <begin position="100"/>
        <end position="122"/>
    </location>
</feature>
<organism evidence="9 10">
    <name type="scientific">Coccidioides immitis RMSCC 3703</name>
    <dbReference type="NCBI Taxonomy" id="454286"/>
    <lineage>
        <taxon>Eukaryota</taxon>
        <taxon>Fungi</taxon>
        <taxon>Dikarya</taxon>
        <taxon>Ascomycota</taxon>
        <taxon>Pezizomycotina</taxon>
        <taxon>Eurotiomycetes</taxon>
        <taxon>Eurotiomycetidae</taxon>
        <taxon>Onygenales</taxon>
        <taxon>Onygenaceae</taxon>
        <taxon>Coccidioides</taxon>
    </lineage>
</organism>
<name>A0A0J8QS71_COCIT</name>
<dbReference type="PANTHER" id="PTHR43341">
    <property type="entry name" value="AMINO ACID PERMEASE"/>
    <property type="match status" value="1"/>
</dbReference>
<evidence type="ECO:0000256" key="4">
    <source>
        <dbReference type="ARBA" id="ARBA00022970"/>
    </source>
</evidence>
<reference evidence="10" key="1">
    <citation type="journal article" date="2010" name="Genome Res.">
        <title>Population genomic sequencing of Coccidioides fungi reveals recent hybridization and transposon control.</title>
        <authorList>
            <person name="Neafsey D.E."/>
            <person name="Barker B.M."/>
            <person name="Sharpton T.J."/>
            <person name="Stajich J.E."/>
            <person name="Park D.J."/>
            <person name="Whiston E."/>
            <person name="Hung C.-Y."/>
            <person name="McMahan C."/>
            <person name="White J."/>
            <person name="Sykes S."/>
            <person name="Heiman D."/>
            <person name="Young S."/>
            <person name="Zeng Q."/>
            <person name="Abouelleil A."/>
            <person name="Aftuck L."/>
            <person name="Bessette D."/>
            <person name="Brown A."/>
            <person name="FitzGerald M."/>
            <person name="Lui A."/>
            <person name="Macdonald J.P."/>
            <person name="Priest M."/>
            <person name="Orbach M.J."/>
            <person name="Galgiani J.N."/>
            <person name="Kirkland T.N."/>
            <person name="Cole G.T."/>
            <person name="Birren B.W."/>
            <person name="Henn M.R."/>
            <person name="Taylor J.W."/>
            <person name="Rounsley S.D."/>
        </authorList>
    </citation>
    <scope>NUCLEOTIDE SEQUENCE [LARGE SCALE GENOMIC DNA]</scope>
    <source>
        <strain evidence="10">RMSCC 3703</strain>
    </source>
</reference>
<feature type="transmembrane region" description="Helical" evidence="7">
    <location>
        <begin position="20"/>
        <end position="40"/>
    </location>
</feature>
<dbReference type="OrthoDB" id="3900342at2759"/>
<evidence type="ECO:0000256" key="6">
    <source>
        <dbReference type="ARBA" id="ARBA00023136"/>
    </source>
</evidence>
<protein>
    <submittedName>
        <fullName evidence="9">Histidine permease</fullName>
    </submittedName>
</protein>
<feature type="transmembrane region" description="Helical" evidence="7">
    <location>
        <begin position="49"/>
        <end position="69"/>
    </location>
</feature>
<dbReference type="GO" id="GO:0015171">
    <property type="term" value="F:amino acid transmembrane transporter activity"/>
    <property type="evidence" value="ECO:0007669"/>
    <property type="project" value="TreeGrafter"/>
</dbReference>
<dbReference type="Gene3D" id="1.20.1740.10">
    <property type="entry name" value="Amino acid/polyamine transporter I"/>
    <property type="match status" value="1"/>
</dbReference>
<sequence length="405" mass="43971">MLPIELTSAGLMITFWTSDINVGVWSAIFLVMVTVVQFFGIKGYGETEYILALVKVITCVGLIIVGLIINVGGVPTDNRGYIGGRYWHDPGAFRDGAKGFISVLVTAAFAYTGTEMIGLAAAETVNPRKSIPKATKQMLCLNIPSDSPALLGAKGGNIKASPFVIAAELAGIKVLPSIINAVIMLSIIGAANLCSYGSTRTLQALAATGNAPKFFAYIDSKGRPVWCILLQIAFGMLTFISEAASSEVVFTWMMALSGLSGLFLTTSICFTHIRFRRAWKLQGKNEEDIPYRSPFGVVGSIIGMGLSTIAIVATLYLGIFRNWKFGVDLRRVDLDEGRRMDYYSSGEDDHELREKGSSLTKKVAPWIHKEPYPGKMSAKPWAFLMDDSLKEHVRRGSTTPNSLTA</sequence>
<evidence type="ECO:0000256" key="5">
    <source>
        <dbReference type="ARBA" id="ARBA00022989"/>
    </source>
</evidence>
<evidence type="ECO:0000313" key="10">
    <source>
        <dbReference type="Proteomes" id="UP000054559"/>
    </source>
</evidence>
<dbReference type="Pfam" id="PF00324">
    <property type="entry name" value="AA_permease"/>
    <property type="match status" value="1"/>
</dbReference>
<feature type="transmembrane region" description="Helical" evidence="7">
    <location>
        <begin position="294"/>
        <end position="319"/>
    </location>
</feature>
<keyword evidence="2" id="KW-0813">Transport</keyword>
<feature type="transmembrane region" description="Helical" evidence="7">
    <location>
        <begin position="225"/>
        <end position="244"/>
    </location>
</feature>
<dbReference type="EMBL" id="DS268141">
    <property type="protein sequence ID" value="KMU75569.1"/>
    <property type="molecule type" value="Genomic_DNA"/>
</dbReference>
<feature type="transmembrane region" description="Helical" evidence="7">
    <location>
        <begin position="250"/>
        <end position="273"/>
    </location>
</feature>
<evidence type="ECO:0000256" key="7">
    <source>
        <dbReference type="SAM" id="Phobius"/>
    </source>
</evidence>
<keyword evidence="5 7" id="KW-1133">Transmembrane helix</keyword>
<evidence type="ECO:0000256" key="3">
    <source>
        <dbReference type="ARBA" id="ARBA00022692"/>
    </source>
</evidence>
<keyword evidence="4" id="KW-0029">Amino-acid transport</keyword>
<evidence type="ECO:0000313" key="9">
    <source>
        <dbReference type="EMBL" id="KMU75569.1"/>
    </source>
</evidence>
<comment type="subcellular location">
    <subcellularLocation>
        <location evidence="1">Membrane</location>
        <topology evidence="1">Multi-pass membrane protein</topology>
    </subcellularLocation>
</comment>
<dbReference type="AlphaFoldDB" id="A0A0J8QS71"/>
<proteinExistence type="predicted"/>
<dbReference type="PANTHER" id="PTHR43341:SF1">
    <property type="entry name" value="GENERAL AMINO-ACID PERMEASE GAP1"/>
    <property type="match status" value="1"/>
</dbReference>
<feature type="domain" description="Amino acid permease/ SLC12A" evidence="8">
    <location>
        <begin position="2"/>
        <end position="321"/>
    </location>
</feature>
<dbReference type="GO" id="GO:0016020">
    <property type="term" value="C:membrane"/>
    <property type="evidence" value="ECO:0007669"/>
    <property type="project" value="UniProtKB-SubCell"/>
</dbReference>